<evidence type="ECO:0000256" key="1">
    <source>
        <dbReference type="SAM" id="MobiDB-lite"/>
    </source>
</evidence>
<feature type="compositionally biased region" description="Basic and acidic residues" evidence="1">
    <location>
        <begin position="88"/>
        <end position="98"/>
    </location>
</feature>
<reference evidence="2" key="1">
    <citation type="submission" date="2020-02" db="EMBL/GenBank/DDBJ databases">
        <authorList>
            <person name="Meier V. D."/>
        </authorList>
    </citation>
    <scope>NUCLEOTIDE SEQUENCE</scope>
    <source>
        <strain evidence="2">AVDCRST_MAG69</strain>
    </source>
</reference>
<evidence type="ECO:0000313" key="2">
    <source>
        <dbReference type="EMBL" id="CAA9518174.1"/>
    </source>
</evidence>
<name>A0A6J4TBH5_9ACTN</name>
<feature type="non-terminal residue" evidence="2">
    <location>
        <position position="122"/>
    </location>
</feature>
<dbReference type="AlphaFoldDB" id="A0A6J4TBH5"/>
<accession>A0A6J4TBH5</accession>
<feature type="region of interest" description="Disordered" evidence="1">
    <location>
        <begin position="1"/>
        <end position="122"/>
    </location>
</feature>
<feature type="compositionally biased region" description="Basic and acidic residues" evidence="1">
    <location>
        <begin position="46"/>
        <end position="69"/>
    </location>
</feature>
<proteinExistence type="predicted"/>
<protein>
    <submittedName>
        <fullName evidence="2">Membrane protein</fullName>
    </submittedName>
</protein>
<sequence length="122" mass="13604">GPGARQPLGLRGAARHRGVPRAAPQVPRLRPPRDRRVPGLVPALRRHVELGRRLHGREGGRQHQRRPDLRPAAVRHHVRPGLALRPARQQDVRPDRRGARGPLQQRDGPPRFPPRPPGGPAM</sequence>
<organism evidence="2">
    <name type="scientific">uncultured Solirubrobacteraceae bacterium</name>
    <dbReference type="NCBI Taxonomy" id="1162706"/>
    <lineage>
        <taxon>Bacteria</taxon>
        <taxon>Bacillati</taxon>
        <taxon>Actinomycetota</taxon>
        <taxon>Thermoleophilia</taxon>
        <taxon>Solirubrobacterales</taxon>
        <taxon>Solirubrobacteraceae</taxon>
        <taxon>environmental samples</taxon>
    </lineage>
</organism>
<dbReference type="EMBL" id="CADCVP010000318">
    <property type="protein sequence ID" value="CAA9518174.1"/>
    <property type="molecule type" value="Genomic_DNA"/>
</dbReference>
<feature type="compositionally biased region" description="Pro residues" evidence="1">
    <location>
        <begin position="110"/>
        <end position="122"/>
    </location>
</feature>
<gene>
    <name evidence="2" type="ORF">AVDCRST_MAG69-2898</name>
</gene>
<feature type="non-terminal residue" evidence="2">
    <location>
        <position position="1"/>
    </location>
</feature>